<accession>A0A383AGM2</accession>
<gene>
    <name evidence="2" type="ORF">METZ01_LOCUS459920</name>
</gene>
<dbReference type="GO" id="GO:0005829">
    <property type="term" value="C:cytosol"/>
    <property type="evidence" value="ECO:0007669"/>
    <property type="project" value="TreeGrafter"/>
</dbReference>
<evidence type="ECO:0008006" key="3">
    <source>
        <dbReference type="Google" id="ProtNLM"/>
    </source>
</evidence>
<dbReference type="PANTHER" id="PTHR43215:SF14">
    <property type="entry name" value="RADIAL SPOKE HEAD 1 HOMOLOG"/>
    <property type="match status" value="1"/>
</dbReference>
<proteinExistence type="predicted"/>
<dbReference type="EMBL" id="UINC01192099">
    <property type="protein sequence ID" value="SVE07066.1"/>
    <property type="molecule type" value="Genomic_DNA"/>
</dbReference>
<keyword evidence="1" id="KW-0677">Repeat</keyword>
<sequence length="103" mass="11693">MAHISFFALISLLLTISQVSDAWSLPPCDSGRENAWHNCQGTWTSPNHAEYSGEWKDDKRHGQGTITWPDGQKYVGTWKNDRRHGHGTHARPDGLKYVGEFKD</sequence>
<feature type="non-terminal residue" evidence="2">
    <location>
        <position position="103"/>
    </location>
</feature>
<dbReference type="PANTHER" id="PTHR43215">
    <property type="entry name" value="RADIAL SPOKE HEAD 1 HOMOLOG"/>
    <property type="match status" value="1"/>
</dbReference>
<name>A0A383AGM2_9ZZZZ</name>
<dbReference type="Pfam" id="PF02493">
    <property type="entry name" value="MORN"/>
    <property type="match status" value="2"/>
</dbReference>
<dbReference type="SMART" id="SM00698">
    <property type="entry name" value="MORN"/>
    <property type="match status" value="2"/>
</dbReference>
<dbReference type="AlphaFoldDB" id="A0A383AGM2"/>
<evidence type="ECO:0000313" key="2">
    <source>
        <dbReference type="EMBL" id="SVE07066.1"/>
    </source>
</evidence>
<dbReference type="InterPro" id="IPR003409">
    <property type="entry name" value="MORN"/>
</dbReference>
<reference evidence="2" key="1">
    <citation type="submission" date="2018-05" db="EMBL/GenBank/DDBJ databases">
        <authorList>
            <person name="Lanie J.A."/>
            <person name="Ng W.-L."/>
            <person name="Kazmierczak K.M."/>
            <person name="Andrzejewski T.M."/>
            <person name="Davidsen T.M."/>
            <person name="Wayne K.J."/>
            <person name="Tettelin H."/>
            <person name="Glass J.I."/>
            <person name="Rusch D."/>
            <person name="Podicherti R."/>
            <person name="Tsui H.-C.T."/>
            <person name="Winkler M.E."/>
        </authorList>
    </citation>
    <scope>NUCLEOTIDE SEQUENCE</scope>
</reference>
<dbReference type="SUPFAM" id="SSF82185">
    <property type="entry name" value="Histone H3 K4-specific methyltransferase SET7/9 N-terminal domain"/>
    <property type="match status" value="1"/>
</dbReference>
<organism evidence="2">
    <name type="scientific">marine metagenome</name>
    <dbReference type="NCBI Taxonomy" id="408172"/>
    <lineage>
        <taxon>unclassified sequences</taxon>
        <taxon>metagenomes</taxon>
        <taxon>ecological metagenomes</taxon>
    </lineage>
</organism>
<evidence type="ECO:0000256" key="1">
    <source>
        <dbReference type="ARBA" id="ARBA00022737"/>
    </source>
</evidence>
<dbReference type="Gene3D" id="2.20.110.10">
    <property type="entry name" value="Histone H3 K4-specific methyltransferase SET7/9 N-terminal domain"/>
    <property type="match status" value="1"/>
</dbReference>
<protein>
    <recommendedName>
        <fullName evidence="3">MORN repeat-containing protein</fullName>
    </recommendedName>
</protein>